<dbReference type="CDD" id="cd01949">
    <property type="entry name" value="GGDEF"/>
    <property type="match status" value="1"/>
</dbReference>
<accession>A0A840MDE7</accession>
<dbReference type="InterPro" id="IPR033417">
    <property type="entry name" value="CHASE8"/>
</dbReference>
<dbReference type="Gene3D" id="3.30.70.270">
    <property type="match status" value="1"/>
</dbReference>
<proteinExistence type="predicted"/>
<evidence type="ECO:0000313" key="5">
    <source>
        <dbReference type="EMBL" id="MBB5017334.1"/>
    </source>
</evidence>
<dbReference type="Proteomes" id="UP000575898">
    <property type="component" value="Unassembled WGS sequence"/>
</dbReference>
<evidence type="ECO:0000259" key="4">
    <source>
        <dbReference type="PROSITE" id="PS50887"/>
    </source>
</evidence>
<dbReference type="Pfam" id="PF00990">
    <property type="entry name" value="GGDEF"/>
    <property type="match status" value="1"/>
</dbReference>
<dbReference type="CDD" id="cd01948">
    <property type="entry name" value="EAL"/>
    <property type="match status" value="1"/>
</dbReference>
<dbReference type="SMART" id="SM00267">
    <property type="entry name" value="GGDEF"/>
    <property type="match status" value="1"/>
</dbReference>
<dbReference type="CDD" id="cd06225">
    <property type="entry name" value="HAMP"/>
    <property type="match status" value="1"/>
</dbReference>
<keyword evidence="1" id="KW-1133">Transmembrane helix</keyword>
<dbReference type="Pfam" id="PF00672">
    <property type="entry name" value="HAMP"/>
    <property type="match status" value="1"/>
</dbReference>
<evidence type="ECO:0000259" key="2">
    <source>
        <dbReference type="PROSITE" id="PS50883"/>
    </source>
</evidence>
<feature type="domain" description="HAMP" evidence="3">
    <location>
        <begin position="185"/>
        <end position="238"/>
    </location>
</feature>
<comment type="caution">
    <text evidence="5">The sequence shown here is derived from an EMBL/GenBank/DDBJ whole genome shotgun (WGS) entry which is preliminary data.</text>
</comment>
<protein>
    <submittedName>
        <fullName evidence="5">Diguanylate cyclase (GGDEF)-like protein</fullName>
    </submittedName>
</protein>
<name>A0A840MDE7_9PROT</name>
<feature type="transmembrane region" description="Helical" evidence="1">
    <location>
        <begin position="158"/>
        <end position="180"/>
    </location>
</feature>
<evidence type="ECO:0000313" key="6">
    <source>
        <dbReference type="Proteomes" id="UP000575898"/>
    </source>
</evidence>
<keyword evidence="1" id="KW-0812">Transmembrane</keyword>
<dbReference type="InterPro" id="IPR000160">
    <property type="entry name" value="GGDEF_dom"/>
</dbReference>
<dbReference type="InterPro" id="IPR029787">
    <property type="entry name" value="Nucleotide_cyclase"/>
</dbReference>
<organism evidence="5 6">
    <name type="scientific">Chitinivorax tropicus</name>
    <dbReference type="NCBI Taxonomy" id="714531"/>
    <lineage>
        <taxon>Bacteria</taxon>
        <taxon>Pseudomonadati</taxon>
        <taxon>Pseudomonadota</taxon>
        <taxon>Betaproteobacteria</taxon>
        <taxon>Chitinivorax</taxon>
    </lineage>
</organism>
<dbReference type="SMART" id="SM00052">
    <property type="entry name" value="EAL"/>
    <property type="match status" value="1"/>
</dbReference>
<dbReference type="SMART" id="SM00304">
    <property type="entry name" value="HAMP"/>
    <property type="match status" value="1"/>
</dbReference>
<feature type="domain" description="EAL" evidence="2">
    <location>
        <begin position="430"/>
        <end position="684"/>
    </location>
</feature>
<evidence type="ECO:0000259" key="3">
    <source>
        <dbReference type="PROSITE" id="PS50885"/>
    </source>
</evidence>
<dbReference type="InterPro" id="IPR052155">
    <property type="entry name" value="Biofilm_reg_signaling"/>
</dbReference>
<dbReference type="GO" id="GO:0007165">
    <property type="term" value="P:signal transduction"/>
    <property type="evidence" value="ECO:0007669"/>
    <property type="project" value="InterPro"/>
</dbReference>
<dbReference type="PROSITE" id="PS50887">
    <property type="entry name" value="GGDEF"/>
    <property type="match status" value="1"/>
</dbReference>
<dbReference type="PROSITE" id="PS50883">
    <property type="entry name" value="EAL"/>
    <property type="match status" value="1"/>
</dbReference>
<reference evidence="5 6" key="1">
    <citation type="submission" date="2020-08" db="EMBL/GenBank/DDBJ databases">
        <title>Genomic Encyclopedia of Type Strains, Phase IV (KMG-IV): sequencing the most valuable type-strain genomes for metagenomic binning, comparative biology and taxonomic classification.</title>
        <authorList>
            <person name="Goeker M."/>
        </authorList>
    </citation>
    <scope>NUCLEOTIDE SEQUENCE [LARGE SCALE GENOMIC DNA]</scope>
    <source>
        <strain evidence="5 6">DSM 27165</strain>
    </source>
</reference>
<keyword evidence="1" id="KW-0472">Membrane</keyword>
<dbReference type="InterPro" id="IPR001633">
    <property type="entry name" value="EAL_dom"/>
</dbReference>
<dbReference type="Gene3D" id="6.10.340.10">
    <property type="match status" value="1"/>
</dbReference>
<dbReference type="EMBL" id="JACHHY010000003">
    <property type="protein sequence ID" value="MBB5017334.1"/>
    <property type="molecule type" value="Genomic_DNA"/>
</dbReference>
<dbReference type="RefSeq" id="WP_184034973.1">
    <property type="nucleotide sequence ID" value="NZ_JACHHY010000003.1"/>
</dbReference>
<dbReference type="PROSITE" id="PS51257">
    <property type="entry name" value="PROKAR_LIPOPROTEIN"/>
    <property type="match status" value="1"/>
</dbReference>
<feature type="domain" description="GGDEF" evidence="4">
    <location>
        <begin position="288"/>
        <end position="421"/>
    </location>
</feature>
<dbReference type="AlphaFoldDB" id="A0A840MDE7"/>
<dbReference type="FunFam" id="3.30.70.270:FF:000001">
    <property type="entry name" value="Diguanylate cyclase domain protein"/>
    <property type="match status" value="1"/>
</dbReference>
<dbReference type="PROSITE" id="PS50885">
    <property type="entry name" value="HAMP"/>
    <property type="match status" value="1"/>
</dbReference>
<dbReference type="InterPro" id="IPR003660">
    <property type="entry name" value="HAMP_dom"/>
</dbReference>
<dbReference type="SUPFAM" id="SSF55073">
    <property type="entry name" value="Nucleotide cyclase"/>
    <property type="match status" value="1"/>
</dbReference>
<dbReference type="Pfam" id="PF17152">
    <property type="entry name" value="CHASE8"/>
    <property type="match status" value="1"/>
</dbReference>
<gene>
    <name evidence="5" type="ORF">HNQ59_000598</name>
</gene>
<dbReference type="NCBIfam" id="TIGR00254">
    <property type="entry name" value="GGDEF"/>
    <property type="match status" value="1"/>
</dbReference>
<dbReference type="InterPro" id="IPR043128">
    <property type="entry name" value="Rev_trsase/Diguanyl_cyclase"/>
</dbReference>
<dbReference type="PANTHER" id="PTHR44757:SF2">
    <property type="entry name" value="BIOFILM ARCHITECTURE MAINTENANCE PROTEIN MBAA"/>
    <property type="match status" value="1"/>
</dbReference>
<dbReference type="Pfam" id="PF00563">
    <property type="entry name" value="EAL"/>
    <property type="match status" value="1"/>
</dbReference>
<dbReference type="PANTHER" id="PTHR44757">
    <property type="entry name" value="DIGUANYLATE CYCLASE DGCP"/>
    <property type="match status" value="1"/>
</dbReference>
<keyword evidence="6" id="KW-1185">Reference proteome</keyword>
<sequence>MKEPPTLHPPIRKQIISIGLWLTGCTLLALAALMTVLQLYELRQRVVAELTTQARIVSANSTAAILFSNPQEASEILGSLKEAPQIVQAKIILPDGTELAKYRRASSDTPCYELTQAKGERMDFNLCGIAIFQPITLHGERVGMLGMEQELSDVYQKLAIQLGIGMVLAGLAFGGAVRIWRALSTRLAQPLVDLVQVTQQVKETQNFSLRAYGSGSAEAHALADSFNAMMDQLELRDSMLHRELGQRRQAERRLNDLAYIDSVTGLHNRHFFMERIVSVVAEADRTKQSCALLFIDLDGFKQINDTLGHDCGDELLRQVGQRLIQALRSDDIICRMGGDEFTIIIDGVRNPSQAEMIGTKVLTAIGEPYNLHGRTGHVSGSIGVCLYPDLADDVASLLRYADSAMYEAKNSGKNALRMYSPKQDAHLGRREQLSRDLHLALEPLPQFWLAYQPKVYLSNGNIVGFEALLRWRHPVLGEISPGEFIELAESSHVILQIGQWVLREAARQLLIWREQWPHLQMSVNISARQLAEDHSINQLCEILAETGLPPGVIELELTETLMVDRSIAILDRLNRLRVAGFSLSIDDFGTGYSSLAYLDSFPITGLKIDRAFVTALAAHTHGMAIASAIMAIGNALDLQVVAEGVETQVQADALAALGCLYAQGYLYGKPLPVEAATLRLQEVEVGQ</sequence>
<dbReference type="GO" id="GO:0016020">
    <property type="term" value="C:membrane"/>
    <property type="evidence" value="ECO:0007669"/>
    <property type="project" value="InterPro"/>
</dbReference>
<dbReference type="InterPro" id="IPR035919">
    <property type="entry name" value="EAL_sf"/>
</dbReference>
<feature type="transmembrane region" description="Helical" evidence="1">
    <location>
        <begin position="15"/>
        <end position="37"/>
    </location>
</feature>
<evidence type="ECO:0000256" key="1">
    <source>
        <dbReference type="SAM" id="Phobius"/>
    </source>
</evidence>
<dbReference type="SUPFAM" id="SSF141868">
    <property type="entry name" value="EAL domain-like"/>
    <property type="match status" value="1"/>
</dbReference>
<dbReference type="GO" id="GO:0003824">
    <property type="term" value="F:catalytic activity"/>
    <property type="evidence" value="ECO:0007669"/>
    <property type="project" value="UniProtKB-ARBA"/>
</dbReference>
<dbReference type="Gene3D" id="3.20.20.450">
    <property type="entry name" value="EAL domain"/>
    <property type="match status" value="1"/>
</dbReference>